<name>A0A0L8GX99_OCTBM</name>
<proteinExistence type="predicted"/>
<evidence type="ECO:0000313" key="1">
    <source>
        <dbReference type="EMBL" id="KOF81479.1"/>
    </source>
</evidence>
<sequence length="77" mass="8984">MMLQELNAKIALVVVQFFYFWITFQFHMDQNLTCSSLYLAPSQPFHQRQPSLDHPVGLKIIYMLLPGLMANYMSCVI</sequence>
<gene>
    <name evidence="1" type="ORF">OCBIM_22026439mg</name>
</gene>
<reference evidence="1" key="1">
    <citation type="submission" date="2015-07" db="EMBL/GenBank/DDBJ databases">
        <title>MeaNS - Measles Nucleotide Surveillance Program.</title>
        <authorList>
            <person name="Tran T."/>
            <person name="Druce J."/>
        </authorList>
    </citation>
    <scope>NUCLEOTIDE SEQUENCE</scope>
    <source>
        <strain evidence="1">UCB-OBI-ISO-001</strain>
        <tissue evidence="1">Gonad</tissue>
    </source>
</reference>
<protein>
    <submittedName>
        <fullName evidence="1">Uncharacterized protein</fullName>
    </submittedName>
</protein>
<organism evidence="1">
    <name type="scientific">Octopus bimaculoides</name>
    <name type="common">California two-spotted octopus</name>
    <dbReference type="NCBI Taxonomy" id="37653"/>
    <lineage>
        <taxon>Eukaryota</taxon>
        <taxon>Metazoa</taxon>
        <taxon>Spiralia</taxon>
        <taxon>Lophotrochozoa</taxon>
        <taxon>Mollusca</taxon>
        <taxon>Cephalopoda</taxon>
        <taxon>Coleoidea</taxon>
        <taxon>Octopodiformes</taxon>
        <taxon>Octopoda</taxon>
        <taxon>Incirrata</taxon>
        <taxon>Octopodidae</taxon>
        <taxon>Octopus</taxon>
    </lineage>
</organism>
<dbReference type="AlphaFoldDB" id="A0A0L8GX99"/>
<accession>A0A0L8GX99</accession>
<dbReference type="EMBL" id="KQ420052">
    <property type="protein sequence ID" value="KOF81479.1"/>
    <property type="molecule type" value="Genomic_DNA"/>
</dbReference>